<reference evidence="2" key="1">
    <citation type="submission" date="2022-08" db="EMBL/GenBank/DDBJ databases">
        <authorList>
            <person name="Gutierrez-Valencia J."/>
        </authorList>
    </citation>
    <scope>NUCLEOTIDE SEQUENCE</scope>
</reference>
<evidence type="ECO:0000256" key="1">
    <source>
        <dbReference type="SAM" id="SignalP"/>
    </source>
</evidence>
<dbReference type="EMBL" id="CAMGYJ010000006">
    <property type="protein sequence ID" value="CAI0438240.1"/>
    <property type="molecule type" value="Genomic_DNA"/>
</dbReference>
<sequence>RIVKKKNPKPFFSVLYIPLLFFTLPSSSSSSSACSPFLPLPPLDHDRDNVRPLAAARDLRRPALWPDSDLLRVYTLLRIAASCPPSPPLFTAFHLRTQASELWWVGKDIFYRHCIVKLGEG</sequence>
<protein>
    <submittedName>
        <fullName evidence="2">Uncharacterized protein</fullName>
    </submittedName>
</protein>
<organism evidence="2 3">
    <name type="scientific">Linum tenue</name>
    <dbReference type="NCBI Taxonomy" id="586396"/>
    <lineage>
        <taxon>Eukaryota</taxon>
        <taxon>Viridiplantae</taxon>
        <taxon>Streptophyta</taxon>
        <taxon>Embryophyta</taxon>
        <taxon>Tracheophyta</taxon>
        <taxon>Spermatophyta</taxon>
        <taxon>Magnoliopsida</taxon>
        <taxon>eudicotyledons</taxon>
        <taxon>Gunneridae</taxon>
        <taxon>Pentapetalae</taxon>
        <taxon>rosids</taxon>
        <taxon>fabids</taxon>
        <taxon>Malpighiales</taxon>
        <taxon>Linaceae</taxon>
        <taxon>Linum</taxon>
    </lineage>
</organism>
<accession>A0AAV0LXH1</accession>
<keyword evidence="1" id="KW-0732">Signal</keyword>
<dbReference type="AlphaFoldDB" id="A0AAV0LXH1"/>
<dbReference type="Proteomes" id="UP001154282">
    <property type="component" value="Unassembled WGS sequence"/>
</dbReference>
<name>A0AAV0LXH1_9ROSI</name>
<evidence type="ECO:0000313" key="2">
    <source>
        <dbReference type="EMBL" id="CAI0438240.1"/>
    </source>
</evidence>
<proteinExistence type="predicted"/>
<feature type="signal peptide" evidence="1">
    <location>
        <begin position="1"/>
        <end position="30"/>
    </location>
</feature>
<gene>
    <name evidence="2" type="ORF">LITE_LOCUS25746</name>
</gene>
<evidence type="ECO:0000313" key="3">
    <source>
        <dbReference type="Proteomes" id="UP001154282"/>
    </source>
</evidence>
<feature type="chain" id="PRO_5043617342" evidence="1">
    <location>
        <begin position="31"/>
        <end position="121"/>
    </location>
</feature>
<keyword evidence="3" id="KW-1185">Reference proteome</keyword>
<comment type="caution">
    <text evidence="2">The sequence shown here is derived from an EMBL/GenBank/DDBJ whole genome shotgun (WGS) entry which is preliminary data.</text>
</comment>
<feature type="non-terminal residue" evidence="2">
    <location>
        <position position="1"/>
    </location>
</feature>